<evidence type="ECO:0000256" key="3">
    <source>
        <dbReference type="ARBA" id="ARBA00022475"/>
    </source>
</evidence>
<evidence type="ECO:0000256" key="4">
    <source>
        <dbReference type="ARBA" id="ARBA00022692"/>
    </source>
</evidence>
<dbReference type="Gene3D" id="1.10.3720.10">
    <property type="entry name" value="MetI-like"/>
    <property type="match status" value="1"/>
</dbReference>
<gene>
    <name evidence="9" type="ORF">VLY81_00215</name>
</gene>
<sequence>MRFVSGAHPALSLPARRTWVLRISGGRVVAVAAVSVLAALAVIPLYWMVVTALQTPQLSMRFPPEIWPSQPTLDNFRLFFQRPYVGRWSVNSLVVASSVTVAVVLVSTLAGYTFAKKRFLGRNLLFWIYVGSMMVPGQVTLIPLYILATRMGLQDTYLGLIFPAVAAPFGTFLMKQFLQTLPSEILDAARIDGCSEFGIFHRVVMPLAKPGMAVLAIFTFVEQWNDFLWPLVITNRAAMRTLSVGLALVQEEVPLAFNLLMAAATYAAVPMLVVFLAFQRYFLQGVTVGALKG</sequence>
<keyword evidence="4 7" id="KW-0812">Transmembrane</keyword>
<reference evidence="10" key="1">
    <citation type="submission" date="2023-12" db="EMBL/GenBank/DDBJ databases">
        <title>Novel isolates from deep terrestrial aquifers shed light on the physiology and ecology of the class Limnochordia.</title>
        <authorList>
            <person name="Karnachuk O.V."/>
            <person name="Lukina A.P."/>
            <person name="Avakyan M.R."/>
            <person name="Kadnikov V."/>
            <person name="Begmatov S."/>
            <person name="Beletsky A.V."/>
            <person name="Mardanov A.V."/>
            <person name="Ravin N.V."/>
        </authorList>
    </citation>
    <scope>NUCLEOTIDE SEQUENCE [LARGE SCALE GENOMIC DNA]</scope>
    <source>
        <strain evidence="10">LN</strain>
    </source>
</reference>
<accession>A0ABZ1BPJ1</accession>
<comment type="similarity">
    <text evidence="7">Belongs to the binding-protein-dependent transport system permease family.</text>
</comment>
<comment type="subcellular location">
    <subcellularLocation>
        <location evidence="1 7">Cell membrane</location>
        <topology evidence="1 7">Multi-pass membrane protein</topology>
    </subcellularLocation>
</comment>
<evidence type="ECO:0000313" key="10">
    <source>
        <dbReference type="Proteomes" id="UP001333102"/>
    </source>
</evidence>
<organism evidence="9 10">
    <name type="scientific">Geochorda subterranea</name>
    <dbReference type="NCBI Taxonomy" id="3109564"/>
    <lineage>
        <taxon>Bacteria</taxon>
        <taxon>Bacillati</taxon>
        <taxon>Bacillota</taxon>
        <taxon>Limnochordia</taxon>
        <taxon>Limnochordales</taxon>
        <taxon>Geochordaceae</taxon>
        <taxon>Geochorda</taxon>
    </lineage>
</organism>
<dbReference type="InterPro" id="IPR000515">
    <property type="entry name" value="MetI-like"/>
</dbReference>
<keyword evidence="5 7" id="KW-1133">Transmembrane helix</keyword>
<dbReference type="PROSITE" id="PS50928">
    <property type="entry name" value="ABC_TM1"/>
    <property type="match status" value="1"/>
</dbReference>
<dbReference type="SUPFAM" id="SSF161098">
    <property type="entry name" value="MetI-like"/>
    <property type="match status" value="1"/>
</dbReference>
<evidence type="ECO:0000256" key="5">
    <source>
        <dbReference type="ARBA" id="ARBA00022989"/>
    </source>
</evidence>
<dbReference type="Pfam" id="PF00528">
    <property type="entry name" value="BPD_transp_1"/>
    <property type="match status" value="1"/>
</dbReference>
<evidence type="ECO:0000256" key="2">
    <source>
        <dbReference type="ARBA" id="ARBA00022448"/>
    </source>
</evidence>
<evidence type="ECO:0000259" key="8">
    <source>
        <dbReference type="PROSITE" id="PS50928"/>
    </source>
</evidence>
<feature type="domain" description="ABC transmembrane type-1" evidence="8">
    <location>
        <begin position="89"/>
        <end position="278"/>
    </location>
</feature>
<dbReference type="PANTHER" id="PTHR43744">
    <property type="entry name" value="ABC TRANSPORTER PERMEASE PROTEIN MG189-RELATED-RELATED"/>
    <property type="match status" value="1"/>
</dbReference>
<proteinExistence type="inferred from homology"/>
<keyword evidence="3" id="KW-1003">Cell membrane</keyword>
<evidence type="ECO:0000256" key="1">
    <source>
        <dbReference type="ARBA" id="ARBA00004651"/>
    </source>
</evidence>
<feature type="transmembrane region" description="Helical" evidence="7">
    <location>
        <begin position="160"/>
        <end position="178"/>
    </location>
</feature>
<dbReference type="RefSeq" id="WP_324668986.1">
    <property type="nucleotide sequence ID" value="NZ_CP141614.1"/>
</dbReference>
<feature type="transmembrane region" description="Helical" evidence="7">
    <location>
        <begin position="88"/>
        <end position="112"/>
    </location>
</feature>
<evidence type="ECO:0000256" key="6">
    <source>
        <dbReference type="ARBA" id="ARBA00023136"/>
    </source>
</evidence>
<dbReference type="PANTHER" id="PTHR43744:SF12">
    <property type="entry name" value="ABC TRANSPORTER PERMEASE PROTEIN MG189-RELATED"/>
    <property type="match status" value="1"/>
</dbReference>
<feature type="transmembrane region" description="Helical" evidence="7">
    <location>
        <begin position="256"/>
        <end position="278"/>
    </location>
</feature>
<protein>
    <submittedName>
        <fullName evidence="9">Carbohydrate ABC transporter permease</fullName>
    </submittedName>
</protein>
<feature type="transmembrane region" description="Helical" evidence="7">
    <location>
        <begin position="124"/>
        <end position="148"/>
    </location>
</feature>
<keyword evidence="2 7" id="KW-0813">Transport</keyword>
<dbReference type="InterPro" id="IPR035906">
    <property type="entry name" value="MetI-like_sf"/>
</dbReference>
<name>A0ABZ1BPJ1_9FIRM</name>
<dbReference type="EMBL" id="CP141614">
    <property type="protein sequence ID" value="WRP14629.1"/>
    <property type="molecule type" value="Genomic_DNA"/>
</dbReference>
<evidence type="ECO:0000256" key="7">
    <source>
        <dbReference type="RuleBase" id="RU363032"/>
    </source>
</evidence>
<keyword evidence="10" id="KW-1185">Reference proteome</keyword>
<evidence type="ECO:0000313" key="9">
    <source>
        <dbReference type="EMBL" id="WRP14629.1"/>
    </source>
</evidence>
<dbReference type="CDD" id="cd06261">
    <property type="entry name" value="TM_PBP2"/>
    <property type="match status" value="1"/>
</dbReference>
<feature type="transmembrane region" description="Helical" evidence="7">
    <location>
        <begin position="26"/>
        <end position="49"/>
    </location>
</feature>
<feature type="transmembrane region" description="Helical" evidence="7">
    <location>
        <begin position="199"/>
        <end position="221"/>
    </location>
</feature>
<dbReference type="Proteomes" id="UP001333102">
    <property type="component" value="Chromosome"/>
</dbReference>
<keyword evidence="6 7" id="KW-0472">Membrane</keyword>